<dbReference type="Pfam" id="PF02775">
    <property type="entry name" value="TPP_enzyme_C"/>
    <property type="match status" value="1"/>
</dbReference>
<dbReference type="Gene3D" id="3.40.50.970">
    <property type="match status" value="2"/>
</dbReference>
<evidence type="ECO:0000256" key="1">
    <source>
        <dbReference type="ARBA" id="ARBA00007812"/>
    </source>
</evidence>
<dbReference type="Proteomes" id="UP000291469">
    <property type="component" value="Chromosome"/>
</dbReference>
<dbReference type="PANTHER" id="PTHR18968">
    <property type="entry name" value="THIAMINE PYROPHOSPHATE ENZYMES"/>
    <property type="match status" value="1"/>
</dbReference>
<dbReference type="CDD" id="cd07035">
    <property type="entry name" value="TPP_PYR_POX_like"/>
    <property type="match status" value="1"/>
</dbReference>
<dbReference type="GO" id="GO:0003984">
    <property type="term" value="F:acetolactate synthase activity"/>
    <property type="evidence" value="ECO:0007669"/>
    <property type="project" value="TreeGrafter"/>
</dbReference>
<dbReference type="GO" id="GO:0050660">
    <property type="term" value="F:flavin adenine dinucleotide binding"/>
    <property type="evidence" value="ECO:0007669"/>
    <property type="project" value="TreeGrafter"/>
</dbReference>
<keyword evidence="8" id="KW-1185">Reference proteome</keyword>
<dbReference type="SUPFAM" id="SSF52467">
    <property type="entry name" value="DHS-like NAD/FAD-binding domain"/>
    <property type="match status" value="1"/>
</dbReference>
<evidence type="ECO:0000256" key="3">
    <source>
        <dbReference type="RuleBase" id="RU362132"/>
    </source>
</evidence>
<dbReference type="InterPro" id="IPR011766">
    <property type="entry name" value="TPP_enzyme_TPP-bd"/>
</dbReference>
<evidence type="ECO:0000259" key="5">
    <source>
        <dbReference type="Pfam" id="PF02775"/>
    </source>
</evidence>
<dbReference type="EMBL" id="CP036402">
    <property type="protein sequence ID" value="QBI18426.1"/>
    <property type="molecule type" value="Genomic_DNA"/>
</dbReference>
<feature type="domain" description="Thiamine pyrophosphate enzyme central" evidence="4">
    <location>
        <begin position="192"/>
        <end position="324"/>
    </location>
</feature>
<dbReference type="NCBIfam" id="NF006052">
    <property type="entry name" value="PRK08199.1"/>
    <property type="match status" value="1"/>
</dbReference>
<dbReference type="Gene3D" id="3.40.50.1220">
    <property type="entry name" value="TPP-binding domain"/>
    <property type="match status" value="1"/>
</dbReference>
<feature type="domain" description="Thiamine pyrophosphate enzyme TPP-binding" evidence="5">
    <location>
        <begin position="381"/>
        <end position="526"/>
    </location>
</feature>
<dbReference type="PANTHER" id="PTHR18968:SF120">
    <property type="entry name" value="ACETOLACTATE SYNTHASE LARGE SUBUNIT"/>
    <property type="match status" value="1"/>
</dbReference>
<dbReference type="GO" id="GO:0005948">
    <property type="term" value="C:acetolactate synthase complex"/>
    <property type="evidence" value="ECO:0007669"/>
    <property type="project" value="TreeGrafter"/>
</dbReference>
<keyword evidence="2 3" id="KW-0786">Thiamine pyrophosphate</keyword>
<dbReference type="InterPro" id="IPR029061">
    <property type="entry name" value="THDP-binding"/>
</dbReference>
<evidence type="ECO:0000313" key="7">
    <source>
        <dbReference type="EMBL" id="QBI18426.1"/>
    </source>
</evidence>
<organism evidence="7 8">
    <name type="scientific">Egibacter rhizosphaerae</name>
    <dbReference type="NCBI Taxonomy" id="1670831"/>
    <lineage>
        <taxon>Bacteria</taxon>
        <taxon>Bacillati</taxon>
        <taxon>Actinomycetota</taxon>
        <taxon>Nitriliruptoria</taxon>
        <taxon>Egibacterales</taxon>
        <taxon>Egibacteraceae</taxon>
        <taxon>Egibacter</taxon>
    </lineage>
</organism>
<dbReference type="InterPro" id="IPR029035">
    <property type="entry name" value="DHS-like_NAD/FAD-binding_dom"/>
</dbReference>
<evidence type="ECO:0000256" key="2">
    <source>
        <dbReference type="ARBA" id="ARBA00023052"/>
    </source>
</evidence>
<dbReference type="Pfam" id="PF00205">
    <property type="entry name" value="TPP_enzyme_M"/>
    <property type="match status" value="1"/>
</dbReference>
<dbReference type="AlphaFoldDB" id="A0A411YB57"/>
<dbReference type="RefSeq" id="WP_131153424.1">
    <property type="nucleotide sequence ID" value="NZ_CP036402.1"/>
</dbReference>
<dbReference type="Pfam" id="PF02776">
    <property type="entry name" value="TPP_enzyme_N"/>
    <property type="match status" value="1"/>
</dbReference>
<feature type="domain" description="Thiamine pyrophosphate enzyme N-terminal TPP-binding" evidence="6">
    <location>
        <begin position="4"/>
        <end position="115"/>
    </location>
</feature>
<dbReference type="InterPro" id="IPR045229">
    <property type="entry name" value="TPP_enz"/>
</dbReference>
<dbReference type="CDD" id="cd00568">
    <property type="entry name" value="TPP_enzymes"/>
    <property type="match status" value="1"/>
</dbReference>
<dbReference type="GO" id="GO:0009097">
    <property type="term" value="P:isoleucine biosynthetic process"/>
    <property type="evidence" value="ECO:0007669"/>
    <property type="project" value="TreeGrafter"/>
</dbReference>
<dbReference type="InterPro" id="IPR012001">
    <property type="entry name" value="Thiamin_PyroP_enz_TPP-bd_dom"/>
</dbReference>
<dbReference type="InterPro" id="IPR000399">
    <property type="entry name" value="TPP-bd_CS"/>
</dbReference>
<dbReference type="GO" id="GO:0009099">
    <property type="term" value="P:L-valine biosynthetic process"/>
    <property type="evidence" value="ECO:0007669"/>
    <property type="project" value="TreeGrafter"/>
</dbReference>
<protein>
    <submittedName>
        <fullName evidence="7">Thiamine pyrophosphate-binding protein</fullName>
    </submittedName>
</protein>
<dbReference type="PROSITE" id="PS00187">
    <property type="entry name" value="TPP_ENZYMES"/>
    <property type="match status" value="1"/>
</dbReference>
<dbReference type="InterPro" id="IPR012000">
    <property type="entry name" value="Thiamin_PyroP_enz_cen_dom"/>
</dbReference>
<accession>A0A411YB57</accession>
<name>A0A411YB57_9ACTN</name>
<reference evidence="7 8" key="1">
    <citation type="submission" date="2019-01" db="EMBL/GenBank/DDBJ databases">
        <title>Egibacter rhizosphaerae EGI 80759T.</title>
        <authorList>
            <person name="Chen D.-D."/>
            <person name="Tian Y."/>
            <person name="Jiao J.-Y."/>
            <person name="Zhang X.-T."/>
            <person name="Zhang Y.-G."/>
            <person name="Zhang Y."/>
            <person name="Xiao M."/>
            <person name="Shu W.-S."/>
            <person name="Li W.-J."/>
        </authorList>
    </citation>
    <scope>NUCLEOTIDE SEQUENCE [LARGE SCALE GENOMIC DNA]</scope>
    <source>
        <strain evidence="7 8">EGI 80759</strain>
    </source>
</reference>
<sequence>MSGVAEAIVEQLVGVGVRRAYTVPGESFLPLLDAFDRHPSTMLVSTRHESGAAFMAEADAKLTGVPAVAMATRGVGASNLSIGVHTARQDSTPMIVLLGQVETAHLTREAFQEVDLPAYYAEITKWAATATSAERLPELVDRAWHAATSGRPGPAMLALPADVLEGDAPEDDGWRPSVARHATAALAGPEAEELAARLSEAAAPVIIAGGGAQGAREQLVAAAEALGAGVYASFRRQDVFPNDHPLYLGHLTLGTPPTILEALREADAVLIAGARMSEITTQAYTLPRPDAWIAQIDADPEMVGAVVPVDLGVVGGAREVLGQLAATAAQQPAPTRDWREAHTAFEEASRPTAHVGDPIHPEAVMAALAATHPDDTLIANDAGNFSVFGHRFWSFRHPRTQLGPTSGAMGYGVPAGVAAALAEPEREVVVLVGDGGLLMTGQELETAVRYGARLTVVVFRNGLYGTIALHQGRQHGRTSGVDIGEVDVAGLAHAYGAAAWRVSRSDELEPALAAARDHAGPAVVDVLVDPDVLTPAARLSDLVAEGGSR</sequence>
<evidence type="ECO:0000259" key="6">
    <source>
        <dbReference type="Pfam" id="PF02776"/>
    </source>
</evidence>
<dbReference type="FunFam" id="3.40.50.970:FF:000007">
    <property type="entry name" value="Acetolactate synthase"/>
    <property type="match status" value="1"/>
</dbReference>
<dbReference type="KEGG" id="erz:ER308_01810"/>
<dbReference type="OrthoDB" id="4959782at2"/>
<gene>
    <name evidence="7" type="ORF">ER308_01810</name>
</gene>
<dbReference type="SUPFAM" id="SSF52518">
    <property type="entry name" value="Thiamin diphosphate-binding fold (THDP-binding)"/>
    <property type="match status" value="2"/>
</dbReference>
<dbReference type="GO" id="GO:0000287">
    <property type="term" value="F:magnesium ion binding"/>
    <property type="evidence" value="ECO:0007669"/>
    <property type="project" value="InterPro"/>
</dbReference>
<comment type="similarity">
    <text evidence="1 3">Belongs to the TPP enzyme family.</text>
</comment>
<dbReference type="GO" id="GO:0030976">
    <property type="term" value="F:thiamine pyrophosphate binding"/>
    <property type="evidence" value="ECO:0007669"/>
    <property type="project" value="InterPro"/>
</dbReference>
<proteinExistence type="inferred from homology"/>
<evidence type="ECO:0000313" key="8">
    <source>
        <dbReference type="Proteomes" id="UP000291469"/>
    </source>
</evidence>
<evidence type="ECO:0000259" key="4">
    <source>
        <dbReference type="Pfam" id="PF00205"/>
    </source>
</evidence>